<accession>A0ABU8F7L1</accession>
<feature type="active site" description="O-(5'-phospho-DNA)-serine intermediate" evidence="4">
    <location>
        <position position="10"/>
    </location>
</feature>
<sequence length="518" mass="59502">MKVVLYVRVSTEEQAEEGFSIDGQIKNLTDHCDKNDYEIVEIYKDEGISGKSTNRLGLQSLLSDCTNGSFQKVLVWKISRIARKQLDFLSIIETFKQNNINFFSLSEAIDDSTPTGTAMLQMMGTFAELERNQIVENVKMGMNQRAREGKWNGGALLGYKSKDKKLIVDENEAIIVRRIFNLYTSGKGYKAIAHQLNRENYKTKRKKEFSITSVRTILLNPTYAGFIRFGQVNDWSSKRRSATNQKPIIVMGEHEPIISLETWQATQSLIEKKSHKPAKTFTGHFPLTTLLRCPSCGQGMIGHHSKKSKKSDEYLRYYQCGNFHYKGSAVCKSNLIPADYAEQYVFKQIEMITSDKSYLLDITNKINNKVVNLKMPLKEQLQYIERKIKNVQTNIDKYLNLFEGDKIDSSILKNKIATYEEELSELESKKFEISYQLQQPIVKEISFDRIYHALISFSKVLTTVEPEKLKHFLHNVIKEITVNKGSCPKERSIKDIVLFFDTSIKNPNHVITYGTVLP</sequence>
<dbReference type="InterPro" id="IPR006119">
    <property type="entry name" value="Resolv_N"/>
</dbReference>
<keyword evidence="1" id="KW-0229">DNA integration</keyword>
<dbReference type="InterPro" id="IPR006118">
    <property type="entry name" value="Recombinase_CS"/>
</dbReference>
<dbReference type="Gene3D" id="3.40.50.1390">
    <property type="entry name" value="Resolvase, N-terminal catalytic domain"/>
    <property type="match status" value="1"/>
</dbReference>
<organism evidence="8 9">
    <name type="scientific">Psychrobacillus mangrovi</name>
    <dbReference type="NCBI Taxonomy" id="3117745"/>
    <lineage>
        <taxon>Bacteria</taxon>
        <taxon>Bacillati</taxon>
        <taxon>Bacillota</taxon>
        <taxon>Bacilli</taxon>
        <taxon>Bacillales</taxon>
        <taxon>Bacillaceae</taxon>
        <taxon>Psychrobacillus</taxon>
    </lineage>
</organism>
<dbReference type="PROSITE" id="PS51736">
    <property type="entry name" value="RECOMBINASES_3"/>
    <property type="match status" value="1"/>
</dbReference>
<keyword evidence="2" id="KW-0238">DNA-binding</keyword>
<reference evidence="8 9" key="1">
    <citation type="submission" date="2024-01" db="EMBL/GenBank/DDBJ databases">
        <title>Seven novel Bacillus-like species.</title>
        <authorList>
            <person name="Liu G."/>
        </authorList>
    </citation>
    <scope>NUCLEOTIDE SEQUENCE [LARGE SCALE GENOMIC DNA]</scope>
    <source>
        <strain evidence="8 9">FJAT-51614</strain>
    </source>
</reference>
<evidence type="ECO:0000313" key="8">
    <source>
        <dbReference type="EMBL" id="MEI4771001.1"/>
    </source>
</evidence>
<keyword evidence="5" id="KW-0175">Coiled coil</keyword>
<dbReference type="InterPro" id="IPR036162">
    <property type="entry name" value="Resolvase-like_N_sf"/>
</dbReference>
<dbReference type="InterPro" id="IPR038109">
    <property type="entry name" value="DNA_bind_recomb_sf"/>
</dbReference>
<feature type="domain" description="Recombinase" evidence="7">
    <location>
        <begin position="156"/>
        <end position="276"/>
    </location>
</feature>
<dbReference type="InterPro" id="IPR011109">
    <property type="entry name" value="DNA_bind_recombinase_dom"/>
</dbReference>
<keyword evidence="9" id="KW-1185">Reference proteome</keyword>
<proteinExistence type="predicted"/>
<dbReference type="Pfam" id="PF13408">
    <property type="entry name" value="Zn_ribbon_recom"/>
    <property type="match status" value="1"/>
</dbReference>
<evidence type="ECO:0000259" key="7">
    <source>
        <dbReference type="PROSITE" id="PS51737"/>
    </source>
</evidence>
<evidence type="ECO:0000256" key="4">
    <source>
        <dbReference type="PROSITE-ProRule" id="PRU10137"/>
    </source>
</evidence>
<dbReference type="Proteomes" id="UP001364890">
    <property type="component" value="Unassembled WGS sequence"/>
</dbReference>
<dbReference type="PROSITE" id="PS51737">
    <property type="entry name" value="RECOMBINASE_DNA_BIND"/>
    <property type="match status" value="1"/>
</dbReference>
<name>A0ABU8F7L1_9BACI</name>
<evidence type="ECO:0000256" key="3">
    <source>
        <dbReference type="ARBA" id="ARBA00023172"/>
    </source>
</evidence>
<dbReference type="SUPFAM" id="SSF53041">
    <property type="entry name" value="Resolvase-like"/>
    <property type="match status" value="1"/>
</dbReference>
<keyword evidence="3" id="KW-0233">DNA recombination</keyword>
<dbReference type="Gene3D" id="3.90.1750.20">
    <property type="entry name" value="Putative Large Serine Recombinase, Chain B, Domain 2"/>
    <property type="match status" value="1"/>
</dbReference>
<dbReference type="CDD" id="cd00338">
    <property type="entry name" value="Ser_Recombinase"/>
    <property type="match status" value="1"/>
</dbReference>
<gene>
    <name evidence="8" type="ORF">WAX74_15365</name>
</gene>
<evidence type="ECO:0000256" key="1">
    <source>
        <dbReference type="ARBA" id="ARBA00022908"/>
    </source>
</evidence>
<dbReference type="PANTHER" id="PTHR30461:SF23">
    <property type="entry name" value="DNA RECOMBINASE-RELATED"/>
    <property type="match status" value="1"/>
</dbReference>
<dbReference type="InterPro" id="IPR050639">
    <property type="entry name" value="SSR_resolvase"/>
</dbReference>
<evidence type="ECO:0000256" key="2">
    <source>
        <dbReference type="ARBA" id="ARBA00023125"/>
    </source>
</evidence>
<dbReference type="SMART" id="SM00857">
    <property type="entry name" value="Resolvase"/>
    <property type="match status" value="1"/>
</dbReference>
<dbReference type="InterPro" id="IPR025827">
    <property type="entry name" value="Zn_ribbon_recom_dom"/>
</dbReference>
<protein>
    <submittedName>
        <fullName evidence="8">Recombinase family protein</fullName>
    </submittedName>
</protein>
<evidence type="ECO:0000256" key="5">
    <source>
        <dbReference type="SAM" id="Coils"/>
    </source>
</evidence>
<dbReference type="Pfam" id="PF07508">
    <property type="entry name" value="Recombinase"/>
    <property type="match status" value="1"/>
</dbReference>
<feature type="coiled-coil region" evidence="5">
    <location>
        <begin position="381"/>
        <end position="429"/>
    </location>
</feature>
<dbReference type="EMBL" id="JBAWSY010000014">
    <property type="protein sequence ID" value="MEI4771001.1"/>
    <property type="molecule type" value="Genomic_DNA"/>
</dbReference>
<dbReference type="Pfam" id="PF00239">
    <property type="entry name" value="Resolvase"/>
    <property type="match status" value="1"/>
</dbReference>
<evidence type="ECO:0000259" key="6">
    <source>
        <dbReference type="PROSITE" id="PS51736"/>
    </source>
</evidence>
<comment type="caution">
    <text evidence="8">The sequence shown here is derived from an EMBL/GenBank/DDBJ whole genome shotgun (WGS) entry which is preliminary data.</text>
</comment>
<evidence type="ECO:0000313" key="9">
    <source>
        <dbReference type="Proteomes" id="UP001364890"/>
    </source>
</evidence>
<dbReference type="PANTHER" id="PTHR30461">
    <property type="entry name" value="DNA-INVERTASE FROM LAMBDOID PROPHAGE"/>
    <property type="match status" value="1"/>
</dbReference>
<dbReference type="PROSITE" id="PS00397">
    <property type="entry name" value="RECOMBINASES_1"/>
    <property type="match status" value="1"/>
</dbReference>
<dbReference type="RefSeq" id="WP_336498570.1">
    <property type="nucleotide sequence ID" value="NZ_JBAWSY010000014.1"/>
</dbReference>
<feature type="domain" description="Resolvase/invertase-type recombinase catalytic" evidence="6">
    <location>
        <begin position="2"/>
        <end position="149"/>
    </location>
</feature>